<dbReference type="GO" id="GO:0016020">
    <property type="term" value="C:membrane"/>
    <property type="evidence" value="ECO:0007669"/>
    <property type="project" value="UniProtKB-SubCell"/>
</dbReference>
<feature type="transmembrane region" description="Helical" evidence="5">
    <location>
        <begin position="159"/>
        <end position="178"/>
    </location>
</feature>
<dbReference type="InterPro" id="IPR050186">
    <property type="entry name" value="TPT_transporter"/>
</dbReference>
<dbReference type="InterPro" id="IPR004853">
    <property type="entry name" value="Sugar_P_trans_dom"/>
</dbReference>
<comment type="subcellular location">
    <subcellularLocation>
        <location evidence="1">Membrane</location>
        <topology evidence="1">Multi-pass membrane protein</topology>
    </subcellularLocation>
</comment>
<feature type="transmembrane region" description="Helical" evidence="5">
    <location>
        <begin position="184"/>
        <end position="201"/>
    </location>
</feature>
<evidence type="ECO:0000256" key="5">
    <source>
        <dbReference type="SAM" id="Phobius"/>
    </source>
</evidence>
<gene>
    <name evidence="8" type="ORF">ACAT0790_LOCUS56124</name>
</gene>
<evidence type="ECO:0000256" key="2">
    <source>
        <dbReference type="ARBA" id="ARBA00022692"/>
    </source>
</evidence>
<evidence type="ECO:0000313" key="8">
    <source>
        <dbReference type="EMBL" id="CAD9179352.1"/>
    </source>
</evidence>
<feature type="transmembrane region" description="Helical" evidence="5">
    <location>
        <begin position="75"/>
        <end position="93"/>
    </location>
</feature>
<dbReference type="EMBL" id="HBGE01094301">
    <property type="protein sequence ID" value="CAD9179352.1"/>
    <property type="molecule type" value="Transcribed_RNA"/>
</dbReference>
<keyword evidence="6" id="KW-0732">Signal</keyword>
<keyword evidence="4 5" id="KW-0472">Membrane</keyword>
<keyword evidence="3 5" id="KW-1133">Transmembrane helix</keyword>
<evidence type="ECO:0000256" key="3">
    <source>
        <dbReference type="ARBA" id="ARBA00022989"/>
    </source>
</evidence>
<evidence type="ECO:0000256" key="1">
    <source>
        <dbReference type="ARBA" id="ARBA00004141"/>
    </source>
</evidence>
<organism evidence="8">
    <name type="scientific">Alexandrium catenella</name>
    <name type="common">Red tide dinoflagellate</name>
    <name type="synonym">Gonyaulax catenella</name>
    <dbReference type="NCBI Taxonomy" id="2925"/>
    <lineage>
        <taxon>Eukaryota</taxon>
        <taxon>Sar</taxon>
        <taxon>Alveolata</taxon>
        <taxon>Dinophyceae</taxon>
        <taxon>Gonyaulacales</taxon>
        <taxon>Pyrocystaceae</taxon>
        <taxon>Alexandrium</taxon>
    </lineage>
</organism>
<evidence type="ECO:0000259" key="7">
    <source>
        <dbReference type="Pfam" id="PF03151"/>
    </source>
</evidence>
<sequence>MRAASLCHLLLTAILGPCSALWQVGGAGSLWAVSAEHRDDSRYNSTLAVEPLTRESTLSKAHQIERSKTQHKAPAWLQAIALVCVPIMFWAACSESVSKWAILCCYVLASLSMNVLNKEAVHGFGRPFLLVIIQMVASDMAIVLVEFKKMKIGRWFDVLRWGVVPISFAGMLGTSMWAFDEATLSAIVVLKNVLPIISFGAEKVLFDIPAKTTALMLLALLVVLGGTLIYGLVDFSCTPFGKILILVNCLFTMADRLAQTHLLKLSSDFSISVPSCMVLNNTLGILPILVLALARNEVGHWPDAFRHTSQSAWFWVAASSCCGACLGYLGLKTQKLVSGTTVLVLQNFNKTLIIVISCAAYHDVLTSVSMAGCAVSILGSLLYGYSRLPSEVATPPEKKKLAS</sequence>
<protein>
    <recommendedName>
        <fullName evidence="7">Sugar phosphate transporter domain-containing protein</fullName>
    </recommendedName>
</protein>
<feature type="transmembrane region" description="Helical" evidence="5">
    <location>
        <begin position="312"/>
        <end position="331"/>
    </location>
</feature>
<feature type="transmembrane region" description="Helical" evidence="5">
    <location>
        <begin position="213"/>
        <end position="233"/>
    </location>
</feature>
<evidence type="ECO:0000256" key="6">
    <source>
        <dbReference type="SAM" id="SignalP"/>
    </source>
</evidence>
<dbReference type="AlphaFoldDB" id="A0A7S1WP33"/>
<feature type="chain" id="PRO_5030766905" description="Sugar phosphate transporter domain-containing protein" evidence="6">
    <location>
        <begin position="21"/>
        <end position="403"/>
    </location>
</feature>
<proteinExistence type="predicted"/>
<name>A0A7S1WP33_ALECA</name>
<feature type="transmembrane region" description="Helical" evidence="5">
    <location>
        <begin position="128"/>
        <end position="147"/>
    </location>
</feature>
<dbReference type="Pfam" id="PF03151">
    <property type="entry name" value="TPT"/>
    <property type="match status" value="1"/>
</dbReference>
<feature type="transmembrane region" description="Helical" evidence="5">
    <location>
        <begin position="368"/>
        <end position="385"/>
    </location>
</feature>
<reference evidence="8" key="1">
    <citation type="submission" date="2021-01" db="EMBL/GenBank/DDBJ databases">
        <authorList>
            <person name="Corre E."/>
            <person name="Pelletier E."/>
            <person name="Niang G."/>
            <person name="Scheremetjew M."/>
            <person name="Finn R."/>
            <person name="Kale V."/>
            <person name="Holt S."/>
            <person name="Cochrane G."/>
            <person name="Meng A."/>
            <person name="Brown T."/>
            <person name="Cohen L."/>
        </authorList>
    </citation>
    <scope>NUCLEOTIDE SEQUENCE</scope>
    <source>
        <strain evidence="8">OF101</strain>
    </source>
</reference>
<feature type="domain" description="Sugar phosphate transporter" evidence="7">
    <location>
        <begin position="104"/>
        <end position="383"/>
    </location>
</feature>
<evidence type="ECO:0000256" key="4">
    <source>
        <dbReference type="ARBA" id="ARBA00023136"/>
    </source>
</evidence>
<feature type="transmembrane region" description="Helical" evidence="5">
    <location>
        <begin position="269"/>
        <end position="292"/>
    </location>
</feature>
<accession>A0A7S1WP33</accession>
<dbReference type="PANTHER" id="PTHR11132">
    <property type="entry name" value="SOLUTE CARRIER FAMILY 35"/>
    <property type="match status" value="1"/>
</dbReference>
<feature type="signal peptide" evidence="6">
    <location>
        <begin position="1"/>
        <end position="20"/>
    </location>
</feature>
<keyword evidence="2 5" id="KW-0812">Transmembrane</keyword>